<dbReference type="SMART" id="SM00730">
    <property type="entry name" value="PSN"/>
    <property type="match status" value="1"/>
</dbReference>
<evidence type="ECO:0000256" key="2">
    <source>
        <dbReference type="ARBA" id="ARBA00006859"/>
    </source>
</evidence>
<comment type="similarity">
    <text evidence="2">Belongs to the peptidase A22B family.</text>
</comment>
<dbReference type="Proteomes" id="UP000310158">
    <property type="component" value="Unassembled WGS sequence"/>
</dbReference>
<reference evidence="10 11" key="1">
    <citation type="submission" date="2019-02" db="EMBL/GenBank/DDBJ databases">
        <title>Genome sequencing of the rare red list fungi Bondarzewia mesenterica.</title>
        <authorList>
            <person name="Buettner E."/>
            <person name="Kellner H."/>
        </authorList>
    </citation>
    <scope>NUCLEOTIDE SEQUENCE [LARGE SCALE GENOMIC DNA]</scope>
    <source>
        <strain evidence="10 11">DSM 108281</strain>
    </source>
</reference>
<feature type="compositionally biased region" description="Basic residues" evidence="8">
    <location>
        <begin position="379"/>
        <end position="389"/>
    </location>
</feature>
<comment type="caution">
    <text evidence="10">The sequence shown here is derived from an EMBL/GenBank/DDBJ whole genome shotgun (WGS) entry which is preliminary data.</text>
</comment>
<dbReference type="GO" id="GO:0006465">
    <property type="term" value="P:signal peptide processing"/>
    <property type="evidence" value="ECO:0007669"/>
    <property type="project" value="TreeGrafter"/>
</dbReference>
<dbReference type="InterPro" id="IPR007369">
    <property type="entry name" value="Peptidase_A22B_SPP"/>
</dbReference>
<organism evidence="10 11">
    <name type="scientific">Bondarzewia mesenterica</name>
    <dbReference type="NCBI Taxonomy" id="1095465"/>
    <lineage>
        <taxon>Eukaryota</taxon>
        <taxon>Fungi</taxon>
        <taxon>Dikarya</taxon>
        <taxon>Basidiomycota</taxon>
        <taxon>Agaricomycotina</taxon>
        <taxon>Agaricomycetes</taxon>
        <taxon>Russulales</taxon>
        <taxon>Bondarzewiaceae</taxon>
        <taxon>Bondarzewia</taxon>
    </lineage>
</organism>
<gene>
    <name evidence="10" type="ORF">EW146_g10271</name>
</gene>
<evidence type="ECO:0000313" key="11">
    <source>
        <dbReference type="Proteomes" id="UP000310158"/>
    </source>
</evidence>
<proteinExistence type="inferred from homology"/>
<feature type="compositionally biased region" description="Basic and acidic residues" evidence="8">
    <location>
        <begin position="326"/>
        <end position="338"/>
    </location>
</feature>
<name>A0A4S4L3J8_9AGAM</name>
<keyword evidence="6 9" id="KW-1133">Transmembrane helix</keyword>
<dbReference type="EMBL" id="SGPL01001223">
    <property type="protein sequence ID" value="THH04070.1"/>
    <property type="molecule type" value="Genomic_DNA"/>
</dbReference>
<dbReference type="GO" id="GO:0098554">
    <property type="term" value="C:cytoplasmic side of endoplasmic reticulum membrane"/>
    <property type="evidence" value="ECO:0007669"/>
    <property type="project" value="TreeGrafter"/>
</dbReference>
<evidence type="ECO:0000256" key="4">
    <source>
        <dbReference type="ARBA" id="ARBA00022801"/>
    </source>
</evidence>
<dbReference type="Pfam" id="PF04258">
    <property type="entry name" value="Peptidase_A22B"/>
    <property type="match status" value="2"/>
</dbReference>
<evidence type="ECO:0000256" key="9">
    <source>
        <dbReference type="SAM" id="Phobius"/>
    </source>
</evidence>
<sequence>MDLDLLSSYAGLLSLAVVSITAGAFGSLPTPKQSGPSTQAIEDDEDEDDMVERVSSGDAWLFPVMGSATLFGLYLVMKYLGKEWINWLLGWYFSLAGIGSVWKSLTSLARALIGREQWRKFEKNRVLVLRGPREIIALSWRTPSLFLFPLGALPSVLYTFSRSAKKSALLTDILALSFSHNALSLLKIDSFTTGCILLSGLFVYDIWWVFGTEVMVKVATNLDVPIKLLWPKSVAFSTDRGFTMLGLGDVSLVRSFLHEAIFLCDSRRVYCRTQYHNGCDAYIPRAQPALLYLSPSCILAFVLTATVRGELTHAWKWSDSPAQSGDDVKQVLEKEKASNEPAAKPSPSTVTDGLGVPTPQSDVSEAEADGDVEAEQEKGKKKKSKKKRN</sequence>
<protein>
    <submittedName>
        <fullName evidence="10">Uncharacterized protein</fullName>
    </submittedName>
</protein>
<evidence type="ECO:0000256" key="6">
    <source>
        <dbReference type="ARBA" id="ARBA00022989"/>
    </source>
</evidence>
<dbReference type="GO" id="GO:0033619">
    <property type="term" value="P:membrane protein proteolysis"/>
    <property type="evidence" value="ECO:0007669"/>
    <property type="project" value="TreeGrafter"/>
</dbReference>
<evidence type="ECO:0000256" key="3">
    <source>
        <dbReference type="ARBA" id="ARBA00022692"/>
    </source>
</evidence>
<dbReference type="AlphaFoldDB" id="A0A4S4L3J8"/>
<evidence type="ECO:0000256" key="7">
    <source>
        <dbReference type="ARBA" id="ARBA00023136"/>
    </source>
</evidence>
<keyword evidence="11" id="KW-1185">Reference proteome</keyword>
<dbReference type="OrthoDB" id="29661at2759"/>
<dbReference type="GO" id="GO:0098553">
    <property type="term" value="C:lumenal side of endoplasmic reticulum membrane"/>
    <property type="evidence" value="ECO:0007669"/>
    <property type="project" value="TreeGrafter"/>
</dbReference>
<keyword evidence="5" id="KW-0256">Endoplasmic reticulum</keyword>
<dbReference type="InterPro" id="IPR006639">
    <property type="entry name" value="Preselin/SPP"/>
</dbReference>
<evidence type="ECO:0000256" key="5">
    <source>
        <dbReference type="ARBA" id="ARBA00022824"/>
    </source>
</evidence>
<keyword evidence="3 9" id="KW-0812">Transmembrane</keyword>
<feature type="transmembrane region" description="Helical" evidence="9">
    <location>
        <begin position="191"/>
        <end position="210"/>
    </location>
</feature>
<dbReference type="PANTHER" id="PTHR12174:SF23">
    <property type="entry name" value="MINOR HISTOCOMPATIBILITY ANTIGEN H13"/>
    <property type="match status" value="1"/>
</dbReference>
<feature type="transmembrane region" description="Helical" evidence="9">
    <location>
        <begin position="89"/>
        <end position="113"/>
    </location>
</feature>
<accession>A0A4S4L3J8</accession>
<feature type="transmembrane region" description="Helical" evidence="9">
    <location>
        <begin position="59"/>
        <end position="77"/>
    </location>
</feature>
<feature type="transmembrane region" description="Helical" evidence="9">
    <location>
        <begin position="6"/>
        <end position="28"/>
    </location>
</feature>
<keyword evidence="7 9" id="KW-0472">Membrane</keyword>
<dbReference type="GO" id="GO:0042500">
    <property type="term" value="F:aspartic endopeptidase activity, intramembrane cleaving"/>
    <property type="evidence" value="ECO:0007669"/>
    <property type="project" value="InterPro"/>
</dbReference>
<comment type="subcellular location">
    <subcellularLocation>
        <location evidence="1">Endoplasmic reticulum membrane</location>
        <topology evidence="1">Multi-pass membrane protein</topology>
    </subcellularLocation>
</comment>
<feature type="compositionally biased region" description="Acidic residues" evidence="8">
    <location>
        <begin position="364"/>
        <end position="374"/>
    </location>
</feature>
<evidence type="ECO:0000313" key="10">
    <source>
        <dbReference type="EMBL" id="THH04070.1"/>
    </source>
</evidence>
<feature type="region of interest" description="Disordered" evidence="8">
    <location>
        <begin position="318"/>
        <end position="389"/>
    </location>
</feature>
<keyword evidence="4" id="KW-0378">Hydrolase</keyword>
<evidence type="ECO:0000256" key="8">
    <source>
        <dbReference type="SAM" id="MobiDB-lite"/>
    </source>
</evidence>
<dbReference type="PANTHER" id="PTHR12174">
    <property type="entry name" value="SIGNAL PEPTIDE PEPTIDASE"/>
    <property type="match status" value="1"/>
</dbReference>
<evidence type="ECO:0000256" key="1">
    <source>
        <dbReference type="ARBA" id="ARBA00004477"/>
    </source>
</evidence>